<dbReference type="EMBL" id="OX459124">
    <property type="protein sequence ID" value="CAI9113437.1"/>
    <property type="molecule type" value="Genomic_DNA"/>
</dbReference>
<dbReference type="Proteomes" id="UP001161247">
    <property type="component" value="Chromosome 7"/>
</dbReference>
<keyword evidence="2" id="KW-1185">Reference proteome</keyword>
<dbReference type="GO" id="GO:0005839">
    <property type="term" value="C:proteasome core complex"/>
    <property type="evidence" value="ECO:0007669"/>
    <property type="project" value="InterPro"/>
</dbReference>
<accession>A0AAV1E297</accession>
<organism evidence="1 2">
    <name type="scientific">Oldenlandia corymbosa var. corymbosa</name>
    <dbReference type="NCBI Taxonomy" id="529605"/>
    <lineage>
        <taxon>Eukaryota</taxon>
        <taxon>Viridiplantae</taxon>
        <taxon>Streptophyta</taxon>
        <taxon>Embryophyta</taxon>
        <taxon>Tracheophyta</taxon>
        <taxon>Spermatophyta</taxon>
        <taxon>Magnoliopsida</taxon>
        <taxon>eudicotyledons</taxon>
        <taxon>Gunneridae</taxon>
        <taxon>Pentapetalae</taxon>
        <taxon>asterids</taxon>
        <taxon>lamiids</taxon>
        <taxon>Gentianales</taxon>
        <taxon>Rubiaceae</taxon>
        <taxon>Rubioideae</taxon>
        <taxon>Spermacoceae</taxon>
        <taxon>Hedyotis-Oldenlandia complex</taxon>
        <taxon>Oldenlandia</taxon>
    </lineage>
</organism>
<dbReference type="AlphaFoldDB" id="A0AAV1E297"/>
<dbReference type="GO" id="GO:0051603">
    <property type="term" value="P:proteolysis involved in protein catabolic process"/>
    <property type="evidence" value="ECO:0007669"/>
    <property type="project" value="InterPro"/>
</dbReference>
<evidence type="ECO:0000313" key="2">
    <source>
        <dbReference type="Proteomes" id="UP001161247"/>
    </source>
</evidence>
<dbReference type="InterPro" id="IPR001353">
    <property type="entry name" value="Proteasome_sua/b"/>
</dbReference>
<name>A0AAV1E297_OLDCO</name>
<gene>
    <name evidence="1" type="ORF">OLC1_LOCUS20454</name>
</gene>
<dbReference type="InterPro" id="IPR029055">
    <property type="entry name" value="Ntn_hydrolases_N"/>
</dbReference>
<evidence type="ECO:0000313" key="1">
    <source>
        <dbReference type="EMBL" id="CAI9113437.1"/>
    </source>
</evidence>
<protein>
    <submittedName>
        <fullName evidence="1">OLC1v1014040C1</fullName>
    </submittedName>
</protein>
<dbReference type="Pfam" id="PF00227">
    <property type="entry name" value="Proteasome"/>
    <property type="match status" value="1"/>
</dbReference>
<proteinExistence type="predicted"/>
<dbReference type="Gene3D" id="3.60.20.10">
    <property type="entry name" value="Glutamine Phosphoribosylpyrophosphate, subunit 1, domain 1"/>
    <property type="match status" value="1"/>
</dbReference>
<dbReference type="SUPFAM" id="SSF56235">
    <property type="entry name" value="N-terminal nucleophile aminohydrolases (Ntn hydrolases)"/>
    <property type="match status" value="1"/>
</dbReference>
<reference evidence="1" key="1">
    <citation type="submission" date="2023-03" db="EMBL/GenBank/DDBJ databases">
        <authorList>
            <person name="Julca I."/>
        </authorList>
    </citation>
    <scope>NUCLEOTIDE SEQUENCE</scope>
</reference>
<sequence>MVTKFSLKRMLTYKNEIDEVNLEVLIEGYEEEGPVLYKITPPGILEVGQSFYIGSDSSYAACMMEICLKKKGKGHPIAEVVESARNAIHFAAKKDIFTTVYHLSKDGIVIPYMREDI</sequence>